<dbReference type="AlphaFoldDB" id="A0A1C1CXK1"/>
<dbReference type="GO" id="GO:0005975">
    <property type="term" value="P:carbohydrate metabolic process"/>
    <property type="evidence" value="ECO:0007669"/>
    <property type="project" value="InterPro"/>
</dbReference>
<dbReference type="PANTHER" id="PTHR47561">
    <property type="entry name" value="POLYSACCHARIDE DEACETYLASE FAMILY PROTEIN (AFU_ORTHOLOGUE AFUA_6G05030)"/>
    <property type="match status" value="1"/>
</dbReference>
<dbReference type="GO" id="GO:0016810">
    <property type="term" value="F:hydrolase activity, acting on carbon-nitrogen (but not peptide) bonds"/>
    <property type="evidence" value="ECO:0007669"/>
    <property type="project" value="InterPro"/>
</dbReference>
<name>A0A1C1CXK1_9EURO</name>
<comment type="caution">
    <text evidence="3">The sequence shown here is derived from an EMBL/GenBank/DDBJ whole genome shotgun (WGS) entry which is preliminary data.</text>
</comment>
<feature type="domain" description="NodB homology" evidence="2">
    <location>
        <begin position="31"/>
        <end position="227"/>
    </location>
</feature>
<dbReference type="VEuPathDB" id="FungiDB:CLCR_10305"/>
<dbReference type="InterPro" id="IPR011330">
    <property type="entry name" value="Glyco_hydro/deAcase_b/a-brl"/>
</dbReference>
<dbReference type="InterPro" id="IPR037950">
    <property type="entry name" value="PgdA-like"/>
</dbReference>
<keyword evidence="4" id="KW-1185">Reference proteome</keyword>
<feature type="region of interest" description="Disordered" evidence="1">
    <location>
        <begin position="304"/>
        <end position="324"/>
    </location>
</feature>
<dbReference type="InterPro" id="IPR002509">
    <property type="entry name" value="NODB_dom"/>
</dbReference>
<evidence type="ECO:0000313" key="3">
    <source>
        <dbReference type="EMBL" id="OCT53188.1"/>
    </source>
</evidence>
<evidence type="ECO:0000313" key="4">
    <source>
        <dbReference type="Proteomes" id="UP000094526"/>
    </source>
</evidence>
<dbReference type="Gene3D" id="3.20.20.370">
    <property type="entry name" value="Glycoside hydrolase/deacetylase"/>
    <property type="match status" value="1"/>
</dbReference>
<gene>
    <name evidence="3" type="primary">pgdA</name>
    <name evidence="3" type="ORF">CLCR_10305</name>
</gene>
<dbReference type="PROSITE" id="PS51677">
    <property type="entry name" value="NODB"/>
    <property type="match status" value="1"/>
</dbReference>
<evidence type="ECO:0000256" key="1">
    <source>
        <dbReference type="SAM" id="MobiDB-lite"/>
    </source>
</evidence>
<dbReference type="VEuPathDB" id="FungiDB:G647_00154"/>
<protein>
    <submittedName>
        <fullName evidence="3">Peptidoglycan deacetylase</fullName>
    </submittedName>
</protein>
<sequence length="324" mass="36905">MSDSTSKPKKRVLVSYGVDIDAIAGWLGSYKGEDSTSDISRGYFAGTQGVRRLLKLFEKYKIKASWFIPGHSLETFPEECAMIRDAGHEIGLHGYSHENPVDMTLEQQRDILDYTYRMLTDFCHGKTPRGTVAPWWEVSKEATELLLEYGIEYDHSMNHHDCQAYYLRTGDDWTKIDYGKKAAEWMKPFKKGQETGLVEIPANWYLDDLPPMMFMKAVPNSHGWVNSRDVEDLWRVTACLGFLASLLTLCVLEFIFPMTIHPDVSGRPHVLLMHERLIEHINKHEGVEWVTMAEMVDDFKSKNHPAEGAMMPAAPGSILTKGSK</sequence>
<dbReference type="EMBL" id="LGRB01000008">
    <property type="protein sequence ID" value="OCT53188.1"/>
    <property type="molecule type" value="Genomic_DNA"/>
</dbReference>
<evidence type="ECO:0000259" key="2">
    <source>
        <dbReference type="PROSITE" id="PS51677"/>
    </source>
</evidence>
<accession>A0A1C1CXK1</accession>
<reference evidence="4" key="1">
    <citation type="submission" date="2015-07" db="EMBL/GenBank/DDBJ databases">
        <authorList>
            <person name="Teixeira M.M."/>
            <person name="Souza R.C."/>
            <person name="Almeida L.G."/>
            <person name="Vicente V.A."/>
            <person name="de Hoog S."/>
            <person name="Bocca A.L."/>
            <person name="de Almeida S.R."/>
            <person name="Vasconcelos A.T."/>
            <person name="Felipe M.S."/>
        </authorList>
    </citation>
    <scope>NUCLEOTIDE SEQUENCE [LARGE SCALE GENOMIC DNA]</scope>
    <source>
        <strain evidence="4">KSF</strain>
    </source>
</reference>
<feature type="compositionally biased region" description="Low complexity" evidence="1">
    <location>
        <begin position="306"/>
        <end position="316"/>
    </location>
</feature>
<dbReference type="Proteomes" id="UP000094526">
    <property type="component" value="Unassembled WGS sequence"/>
</dbReference>
<dbReference type="SUPFAM" id="SSF88713">
    <property type="entry name" value="Glycoside hydrolase/deacetylase"/>
    <property type="match status" value="1"/>
</dbReference>
<dbReference type="OrthoDB" id="3162524at2759"/>
<dbReference type="Pfam" id="PF01522">
    <property type="entry name" value="Polysacc_deac_1"/>
    <property type="match status" value="1"/>
</dbReference>
<dbReference type="eggNOG" id="ENOG502QU9T">
    <property type="taxonomic scope" value="Eukaryota"/>
</dbReference>
<dbReference type="CDD" id="cd10938">
    <property type="entry name" value="CE4_HpPgdA_like"/>
    <property type="match status" value="1"/>
</dbReference>
<organism evidence="3 4">
    <name type="scientific">Cladophialophora carrionii</name>
    <dbReference type="NCBI Taxonomy" id="86049"/>
    <lineage>
        <taxon>Eukaryota</taxon>
        <taxon>Fungi</taxon>
        <taxon>Dikarya</taxon>
        <taxon>Ascomycota</taxon>
        <taxon>Pezizomycotina</taxon>
        <taxon>Eurotiomycetes</taxon>
        <taxon>Chaetothyriomycetidae</taxon>
        <taxon>Chaetothyriales</taxon>
        <taxon>Herpotrichiellaceae</taxon>
        <taxon>Cladophialophora</taxon>
    </lineage>
</organism>
<dbReference type="STRING" id="86049.A0A1C1CXK1"/>
<dbReference type="PANTHER" id="PTHR47561:SF1">
    <property type="entry name" value="POLYSACCHARIDE DEACETYLASE FAMILY PROTEIN (AFU_ORTHOLOGUE AFUA_6G05030)"/>
    <property type="match status" value="1"/>
</dbReference>
<proteinExistence type="predicted"/>